<keyword evidence="2" id="KW-1185">Reference proteome</keyword>
<proteinExistence type="predicted"/>
<dbReference type="Proteomes" id="UP000036932">
    <property type="component" value="Unassembled WGS sequence"/>
</dbReference>
<evidence type="ECO:0000313" key="1">
    <source>
        <dbReference type="EMBL" id="KOR90684.1"/>
    </source>
</evidence>
<sequence length="822" mass="93814">MNPDWSMDPSGDLRQIFEEDVMNFKKGIVYFPVRHHSPACSYHVKNVIESYKPEIILIEGPESATPLIDILADQATEPPVSLYCTYEQDGERSAYYYPLLSYSPEYAALKLGTERQIPIRFIDLDFRHQNRTEEERQVEASLQDETLLAGSEFMKRLCDTFHCRSFHELWEKLFEIPGTASTTTVFARNVFTYCTLSRLCYTDHELALSGDVEREVHMRMQIAGASRDYKRVLVITGGFHTYALLQRHIEGNAETLSHLSLPKKSTAAPHQPFTLQKENVMTEKTVVSDPAVTDHQVYPMVYTFAEADRLNGYASGMPYVNYYQMVWNEMQKHSTHPFHRAGLSFLAQLTRHLRNRNEAVSTSDAIEAYRMIQGLADLRGKREGGVFELLDASLSSFVKGEHTLASDEPLEQLARMLTGDKIGSVAPNRLSIPIVEDFKKHSMVFKLNLKVTAKHQKTLDLYAKPQHRRLSQWFHCVSFLVPNFAVRQSGPDWVAFKDMSLVRETWSYSYSSRIEARWIECSIYGGTVQEAAVRKIEQAAAEIPEHHSEKMVELLLQACLMGLEDMVHRLFDGVKAALLLDGSFLSLCRTLNVLNRMQQHTRLLGLSPDIRLPELIHEAFDQAVRQMLQLGHTHPDEHALITQSLKLLFMLSTASGERYDRETFRLHLDELLADNGLPAQLEGSCTAISVGLGNRSKEEIVLRAKGYMRGTPEKMRKTASYLHGVFAVARDALLYDDTLLMELNHLIAELPYEDFISMVPELRLAFTYFSPMEADLVAERVAKMLETDVEELDRPPVDEQLLQSARSMDQALREEFAKWSLT</sequence>
<accession>A0A0M1P9H8</accession>
<evidence type="ECO:0008006" key="3">
    <source>
        <dbReference type="Google" id="ProtNLM"/>
    </source>
</evidence>
<reference evidence="2" key="1">
    <citation type="submission" date="2015-08" db="EMBL/GenBank/DDBJ databases">
        <title>Genome sequencing project for genomic taxonomy and phylogenomics of Bacillus-like bacteria.</title>
        <authorList>
            <person name="Liu B."/>
            <person name="Wang J."/>
            <person name="Zhu Y."/>
            <person name="Liu G."/>
            <person name="Chen Q."/>
            <person name="Chen Z."/>
            <person name="Lan J."/>
            <person name="Che J."/>
            <person name="Ge C."/>
            <person name="Shi H."/>
            <person name="Pan Z."/>
            <person name="Liu X."/>
        </authorList>
    </citation>
    <scope>NUCLEOTIDE SEQUENCE [LARGE SCALE GENOMIC DNA]</scope>
    <source>
        <strain evidence="2">FJAT-22460</strain>
    </source>
</reference>
<protein>
    <recommendedName>
        <fullName evidence="3">4-aminobutyrate aminotransferase</fullName>
    </recommendedName>
</protein>
<organism evidence="1 2">
    <name type="scientific">Paenibacillus solani</name>
    <dbReference type="NCBI Taxonomy" id="1705565"/>
    <lineage>
        <taxon>Bacteria</taxon>
        <taxon>Bacillati</taxon>
        <taxon>Bacillota</taxon>
        <taxon>Bacilli</taxon>
        <taxon>Bacillales</taxon>
        <taxon>Paenibacillaceae</taxon>
        <taxon>Paenibacillus</taxon>
    </lineage>
</organism>
<evidence type="ECO:0000313" key="2">
    <source>
        <dbReference type="Proteomes" id="UP000036932"/>
    </source>
</evidence>
<dbReference type="Pfam" id="PF18934">
    <property type="entry name" value="DUF5682"/>
    <property type="match status" value="1"/>
</dbReference>
<dbReference type="AlphaFoldDB" id="A0A0M1P9H8"/>
<gene>
    <name evidence="1" type="ORF">AM231_08455</name>
</gene>
<dbReference type="PATRIC" id="fig|1705565.3.peg.3633"/>
<comment type="caution">
    <text evidence="1">The sequence shown here is derived from an EMBL/GenBank/DDBJ whole genome shotgun (WGS) entry which is preliminary data.</text>
</comment>
<name>A0A0M1P9H8_9BACL</name>
<dbReference type="EMBL" id="LIUT01000001">
    <property type="protein sequence ID" value="KOR90684.1"/>
    <property type="molecule type" value="Genomic_DNA"/>
</dbReference>
<dbReference type="InterPro" id="IPR043737">
    <property type="entry name" value="DUF5682"/>
</dbReference>